<dbReference type="AlphaFoldDB" id="A0AAN7ZC11"/>
<gene>
    <name evidence="1" type="ORF">RI129_012367</name>
</gene>
<name>A0AAN7ZC11_9COLE</name>
<dbReference type="Proteomes" id="UP001329430">
    <property type="component" value="Chromosome 10"/>
</dbReference>
<evidence type="ECO:0000313" key="2">
    <source>
        <dbReference type="Proteomes" id="UP001329430"/>
    </source>
</evidence>
<proteinExistence type="predicted"/>
<sequence>MKECSPVERFLDFISMERHGAAYLSDTIVFFLTEKGISLDNCQEYNGLQAKLKEHCTCTLIVPCLADSLTHVIGETAWCIMEATDYFQFLANKNCRKRETKLGAF</sequence>
<organism evidence="1 2">
    <name type="scientific">Pyrocoelia pectoralis</name>
    <dbReference type="NCBI Taxonomy" id="417401"/>
    <lineage>
        <taxon>Eukaryota</taxon>
        <taxon>Metazoa</taxon>
        <taxon>Ecdysozoa</taxon>
        <taxon>Arthropoda</taxon>
        <taxon>Hexapoda</taxon>
        <taxon>Insecta</taxon>
        <taxon>Pterygota</taxon>
        <taxon>Neoptera</taxon>
        <taxon>Endopterygota</taxon>
        <taxon>Coleoptera</taxon>
        <taxon>Polyphaga</taxon>
        <taxon>Elateriformia</taxon>
        <taxon>Elateroidea</taxon>
        <taxon>Lampyridae</taxon>
        <taxon>Lampyrinae</taxon>
        <taxon>Pyrocoelia</taxon>
    </lineage>
</organism>
<evidence type="ECO:0000313" key="1">
    <source>
        <dbReference type="EMBL" id="KAK5638072.1"/>
    </source>
</evidence>
<keyword evidence="2" id="KW-1185">Reference proteome</keyword>
<reference evidence="1 2" key="1">
    <citation type="journal article" date="2024" name="Insects">
        <title>An Improved Chromosome-Level Genome Assembly of the Firefly Pyrocoelia pectoralis.</title>
        <authorList>
            <person name="Fu X."/>
            <person name="Meyer-Rochow V.B."/>
            <person name="Ballantyne L."/>
            <person name="Zhu X."/>
        </authorList>
    </citation>
    <scope>NUCLEOTIDE SEQUENCE [LARGE SCALE GENOMIC DNA]</scope>
    <source>
        <strain evidence="1">XCY_ONT2</strain>
    </source>
</reference>
<accession>A0AAN7ZC11</accession>
<protein>
    <submittedName>
        <fullName evidence="1">Uncharacterized protein</fullName>
    </submittedName>
</protein>
<dbReference type="EMBL" id="JAVRBK010000010">
    <property type="protein sequence ID" value="KAK5638072.1"/>
    <property type="molecule type" value="Genomic_DNA"/>
</dbReference>
<comment type="caution">
    <text evidence="1">The sequence shown here is derived from an EMBL/GenBank/DDBJ whole genome shotgun (WGS) entry which is preliminary data.</text>
</comment>